<keyword evidence="4" id="KW-1185">Reference proteome</keyword>
<reference evidence="3 4" key="1">
    <citation type="submission" date="2017-04" db="EMBL/GenBank/DDBJ databases">
        <title>Genome Sequence of the Model Brown-Rot Fungus Postia placenta SB12.</title>
        <authorList>
            <consortium name="DOE Joint Genome Institute"/>
            <person name="Gaskell J."/>
            <person name="Kersten P."/>
            <person name="Larrondo L.F."/>
            <person name="Canessa P."/>
            <person name="Martinez D."/>
            <person name="Hibbett D."/>
            <person name="Schmoll M."/>
            <person name="Kubicek C.P."/>
            <person name="Martinez A.T."/>
            <person name="Yadav J."/>
            <person name="Master E."/>
            <person name="Magnuson J.K."/>
            <person name="James T."/>
            <person name="Yaver D."/>
            <person name="Berka R."/>
            <person name="Labutti K."/>
            <person name="Lipzen A."/>
            <person name="Aerts A."/>
            <person name="Barry K."/>
            <person name="Henrissat B."/>
            <person name="Blanchette R."/>
            <person name="Grigoriev I."/>
            <person name="Cullen D."/>
        </authorList>
    </citation>
    <scope>NUCLEOTIDE SEQUENCE [LARGE SCALE GENOMIC DNA]</scope>
    <source>
        <strain evidence="3 4">MAD-698-R-SB12</strain>
    </source>
</reference>
<feature type="compositionally biased region" description="Low complexity" evidence="1">
    <location>
        <begin position="436"/>
        <end position="448"/>
    </location>
</feature>
<dbReference type="OrthoDB" id="10326593at2759"/>
<name>A0A1X6N6J2_9APHY</name>
<protein>
    <submittedName>
        <fullName evidence="3">Uncharacterized protein</fullName>
    </submittedName>
</protein>
<feature type="chain" id="PRO_5010872374" evidence="2">
    <location>
        <begin position="22"/>
        <end position="681"/>
    </location>
</feature>
<evidence type="ECO:0000313" key="4">
    <source>
        <dbReference type="Proteomes" id="UP000194127"/>
    </source>
</evidence>
<organism evidence="3 4">
    <name type="scientific">Postia placenta MAD-698-R-SB12</name>
    <dbReference type="NCBI Taxonomy" id="670580"/>
    <lineage>
        <taxon>Eukaryota</taxon>
        <taxon>Fungi</taxon>
        <taxon>Dikarya</taxon>
        <taxon>Basidiomycota</taxon>
        <taxon>Agaricomycotina</taxon>
        <taxon>Agaricomycetes</taxon>
        <taxon>Polyporales</taxon>
        <taxon>Adustoporiaceae</taxon>
        <taxon>Rhodonia</taxon>
    </lineage>
</organism>
<feature type="region of interest" description="Disordered" evidence="1">
    <location>
        <begin position="434"/>
        <end position="613"/>
    </location>
</feature>
<feature type="compositionally biased region" description="Polar residues" evidence="1">
    <location>
        <begin position="504"/>
        <end position="522"/>
    </location>
</feature>
<gene>
    <name evidence="3" type="ORF">POSPLADRAFT_1054646</name>
</gene>
<feature type="compositionally biased region" description="Polar residues" evidence="1">
    <location>
        <begin position="481"/>
        <end position="490"/>
    </location>
</feature>
<dbReference type="AlphaFoldDB" id="A0A1X6N6J2"/>
<feature type="compositionally biased region" description="Pro residues" evidence="1">
    <location>
        <begin position="530"/>
        <end position="546"/>
    </location>
</feature>
<proteinExistence type="predicted"/>
<dbReference type="GeneID" id="36325492"/>
<feature type="region of interest" description="Disordered" evidence="1">
    <location>
        <begin position="390"/>
        <end position="414"/>
    </location>
</feature>
<keyword evidence="2" id="KW-0732">Signal</keyword>
<dbReference type="STRING" id="670580.A0A1X6N6J2"/>
<dbReference type="EMBL" id="KZ110594">
    <property type="protein sequence ID" value="OSX64023.1"/>
    <property type="molecule type" value="Genomic_DNA"/>
</dbReference>
<dbReference type="RefSeq" id="XP_024340817.1">
    <property type="nucleotide sequence ID" value="XM_024480542.1"/>
</dbReference>
<feature type="signal peptide" evidence="2">
    <location>
        <begin position="1"/>
        <end position="21"/>
    </location>
</feature>
<evidence type="ECO:0000313" key="3">
    <source>
        <dbReference type="EMBL" id="OSX64023.1"/>
    </source>
</evidence>
<dbReference type="Proteomes" id="UP000194127">
    <property type="component" value="Unassembled WGS sequence"/>
</dbReference>
<feature type="compositionally biased region" description="Polar residues" evidence="1">
    <location>
        <begin position="457"/>
        <end position="472"/>
    </location>
</feature>
<accession>A0A1X6N6J2</accession>
<evidence type="ECO:0000256" key="1">
    <source>
        <dbReference type="SAM" id="MobiDB-lite"/>
    </source>
</evidence>
<feature type="compositionally biased region" description="Pro residues" evidence="1">
    <location>
        <begin position="586"/>
        <end position="600"/>
    </location>
</feature>
<sequence length="681" mass="73958">MSFFANTARFALGLISSALLGADITTVTYDTIVQSASLVRGSPVKSPRQVSSKANRMIMTPTGMPARLVVPAPRSVFSLTGLNNVLSKSLRVPIHQFYGWGSSISMTKTLVPSTPVPTVLNVTTSEFAGLSKVLDHASVIRAFDSQVIDLLPCTDLVLYTRCWELAKYVPLSAVLRTCLLALGDDNQYSVVDVIVWSPSPYTSRVAVLLQHFLPLTSAGVVCRALVIYTQCWDVVPYVSPYYACLKAILQLLPVRPAAASTSLVLVPASAVVKVDDLKTRALQRVLFTRLFFGNVYPELYLSVWLPRALLASSLAPATSRSRNNDWVVLTIAWKVVCQGHKCKMLPAPLATSFAASTAPSRPALRTPPKRRLLRQLILQQAEANAKVLGHVPLPPKAEPTQPKSSAVAHPHDAETLPPVDACLTIASLTPASTLDSVSPVVSPAKPSPQYRKPLLQPTRSPNKNLHSLQPNPYASRLGHQHQPSQKNQTRLCHEHQKHQDKTAKPQTYQFVPSRVSPTQNAPMYQAPPSSTAPPPFFAPSPPPPRGHYPFAQQHQQHAPPPAQSFRESYIQQRGSLPNAPTQRVPPTAPCPPGWAPPTAPTPHFAPARPHHAPRAHAPPYPFAPVPPAYMGPLPMPGPPQPMPMPMPMPVPMSMSMPASHPAPFAAPYGPFVPAPHYRPAF</sequence>
<evidence type="ECO:0000256" key="2">
    <source>
        <dbReference type="SAM" id="SignalP"/>
    </source>
</evidence>
<feature type="compositionally biased region" description="Basic and acidic residues" evidence="1">
    <location>
        <begin position="491"/>
        <end position="503"/>
    </location>
</feature>
<feature type="compositionally biased region" description="Polar residues" evidence="1">
    <location>
        <begin position="565"/>
        <end position="581"/>
    </location>
</feature>